<dbReference type="Proteomes" id="UP000253664">
    <property type="component" value="Unassembled WGS sequence"/>
</dbReference>
<evidence type="ECO:0000259" key="6">
    <source>
        <dbReference type="PROSITE" id="PS51266"/>
    </source>
</evidence>
<dbReference type="GO" id="GO:0008270">
    <property type="term" value="F:zinc ion binding"/>
    <property type="evidence" value="ECO:0007669"/>
    <property type="project" value="UniProtKB-KW"/>
</dbReference>
<feature type="domain" description="CHY-type" evidence="6">
    <location>
        <begin position="590"/>
        <end position="657"/>
    </location>
</feature>
<sequence>MIALKTNSDGSPRSRSQAVGEPSPSRIVPRPVTDSQAQDPRGYQLGQLRRRFSPEETADVDGGGDVELAFKLRPSDPDFPFELAYLDCRLRVPRCYPEERPQLRVANPHMPRGFAINIERGWDRLVGEREGATLLALVNALDRHLETFLSEQKADTVKLVNFNVTRHLQTKAQSTTDTTATATATTHGPPPTPKAEPKPSDGPGRSLVRETVYTKEQVAAAKQRRALEVRQLEARMGRLPGFRRSADGVVFTLPIEPKQRGELSSGLRSVCTLHLIVPLLYPLQHPRIQLNEADPVDAEPVEELFTQRAASQELLSLTGHINYLALNLSSLEKQARAASKAEAEAVKRVVPPRAASDEAPASDTRGPGAMKGSHVQVIPRPPEWTVDESGESSTDSSDDMTDEDEAEESIGMEGGTAREWPERGTLIQLPSVELHGIELLQIQSLSIRVKCDRCRTANEMTGLRPGLETTRSCSKCTAVLRAAFRPQLVHASSNRAGWVEVTGGKATELLPSTFAPTCSRCSTTSPGLVSVAGERVTNVCRECHGKFTLIVTEVRFLQPTAGTETETTSGTGAARRRAEAERLGLRVGEELPGRGACGHYRKSHRWFRFSCCGRVHACDRCHDEAEDHVNEWANRMICGWCSREQRYAVETCGFCGRYVVGR</sequence>
<evidence type="ECO:0000256" key="5">
    <source>
        <dbReference type="SAM" id="MobiDB-lite"/>
    </source>
</evidence>
<dbReference type="PROSITE" id="PS51266">
    <property type="entry name" value="ZF_CHY"/>
    <property type="match status" value="1"/>
</dbReference>
<gene>
    <name evidence="7" type="ORF">L249_2811</name>
</gene>
<feature type="region of interest" description="Disordered" evidence="5">
    <location>
        <begin position="343"/>
        <end position="423"/>
    </location>
</feature>
<evidence type="ECO:0000256" key="2">
    <source>
        <dbReference type="ARBA" id="ARBA00022771"/>
    </source>
</evidence>
<feature type="region of interest" description="Disordered" evidence="5">
    <location>
        <begin position="171"/>
        <end position="206"/>
    </location>
</feature>
<dbReference type="OrthoDB" id="10253329at2759"/>
<keyword evidence="2 4" id="KW-0863">Zinc-finger</keyword>
<feature type="compositionally biased region" description="Low complexity" evidence="5">
    <location>
        <begin position="171"/>
        <end position="187"/>
    </location>
</feature>
<feature type="compositionally biased region" description="Polar residues" evidence="5">
    <location>
        <begin position="1"/>
        <end position="17"/>
    </location>
</feature>
<evidence type="ECO:0000313" key="7">
    <source>
        <dbReference type="EMBL" id="RCI17161.1"/>
    </source>
</evidence>
<evidence type="ECO:0000256" key="1">
    <source>
        <dbReference type="ARBA" id="ARBA00022723"/>
    </source>
</evidence>
<dbReference type="AlphaFoldDB" id="A0A367LRX3"/>
<dbReference type="EMBL" id="LKCN02000001">
    <property type="protein sequence ID" value="RCI17161.1"/>
    <property type="molecule type" value="Genomic_DNA"/>
</dbReference>
<dbReference type="SUPFAM" id="SSF161219">
    <property type="entry name" value="CHY zinc finger-like"/>
    <property type="match status" value="1"/>
</dbReference>
<dbReference type="Pfam" id="PF05495">
    <property type="entry name" value="zf-CHY"/>
    <property type="match status" value="1"/>
</dbReference>
<reference evidence="7 8" key="1">
    <citation type="journal article" date="2015" name="BMC Genomics">
        <title>Insights from the genome of Ophiocordyceps polyrhachis-furcata to pathogenicity and host specificity in insect fungi.</title>
        <authorList>
            <person name="Wichadakul D."/>
            <person name="Kobmoo N."/>
            <person name="Ingsriswang S."/>
            <person name="Tangphatsornruang S."/>
            <person name="Chantasingh D."/>
            <person name="Luangsa-ard J.J."/>
            <person name="Eurwilaichitr L."/>
        </authorList>
    </citation>
    <scope>NUCLEOTIDE SEQUENCE [LARGE SCALE GENOMIC DNA]</scope>
    <source>
        <strain evidence="7 8">BCC 54312</strain>
    </source>
</reference>
<organism evidence="7 8">
    <name type="scientific">Ophiocordyceps polyrhachis-furcata BCC 54312</name>
    <dbReference type="NCBI Taxonomy" id="1330021"/>
    <lineage>
        <taxon>Eukaryota</taxon>
        <taxon>Fungi</taxon>
        <taxon>Dikarya</taxon>
        <taxon>Ascomycota</taxon>
        <taxon>Pezizomycotina</taxon>
        <taxon>Sordariomycetes</taxon>
        <taxon>Hypocreomycetidae</taxon>
        <taxon>Hypocreales</taxon>
        <taxon>Ophiocordycipitaceae</taxon>
        <taxon>Ophiocordyceps</taxon>
    </lineage>
</organism>
<name>A0A367LRX3_9HYPO</name>
<protein>
    <recommendedName>
        <fullName evidence="6">CHY-type domain-containing protein</fullName>
    </recommendedName>
</protein>
<keyword evidence="3" id="KW-0862">Zinc</keyword>
<evidence type="ECO:0000313" key="8">
    <source>
        <dbReference type="Proteomes" id="UP000253664"/>
    </source>
</evidence>
<comment type="caution">
    <text evidence="7">The sequence shown here is derived from an EMBL/GenBank/DDBJ whole genome shotgun (WGS) entry which is preliminary data.</text>
</comment>
<evidence type="ECO:0000256" key="3">
    <source>
        <dbReference type="ARBA" id="ARBA00022833"/>
    </source>
</evidence>
<evidence type="ECO:0000256" key="4">
    <source>
        <dbReference type="PROSITE-ProRule" id="PRU00601"/>
    </source>
</evidence>
<dbReference type="InterPro" id="IPR037274">
    <property type="entry name" value="Znf_CHY_sf"/>
</dbReference>
<proteinExistence type="predicted"/>
<dbReference type="InterPro" id="IPR008913">
    <property type="entry name" value="Znf_CHY"/>
</dbReference>
<dbReference type="STRING" id="1330021.A0A367LRX3"/>
<feature type="region of interest" description="Disordered" evidence="5">
    <location>
        <begin position="1"/>
        <end position="60"/>
    </location>
</feature>
<keyword evidence="1" id="KW-0479">Metal-binding</keyword>
<feature type="compositionally biased region" description="Acidic residues" evidence="5">
    <location>
        <begin position="385"/>
        <end position="410"/>
    </location>
</feature>
<keyword evidence="8" id="KW-1185">Reference proteome</keyword>
<accession>A0A367LRX3</accession>